<evidence type="ECO:0000313" key="3">
    <source>
        <dbReference type="Proteomes" id="UP000000746"/>
    </source>
</evidence>
<dbReference type="Proteomes" id="UP000000746">
    <property type="component" value="Chromosome"/>
</dbReference>
<dbReference type="AlphaFoldDB" id="B7LBQ6"/>
<dbReference type="EMBL" id="CU928145">
    <property type="protein sequence ID" value="CAU98513.1"/>
    <property type="molecule type" value="Genomic_DNA"/>
</dbReference>
<feature type="compositionally biased region" description="Low complexity" evidence="1">
    <location>
        <begin position="136"/>
        <end position="147"/>
    </location>
</feature>
<dbReference type="SUPFAM" id="SSF50249">
    <property type="entry name" value="Nucleic acid-binding proteins"/>
    <property type="match status" value="1"/>
</dbReference>
<evidence type="ECO:0000313" key="2">
    <source>
        <dbReference type="EMBL" id="CAU98513.1"/>
    </source>
</evidence>
<dbReference type="InterPro" id="IPR012340">
    <property type="entry name" value="NA-bd_OB-fold"/>
</dbReference>
<name>B7LBQ6_ECO55</name>
<evidence type="ECO:0008006" key="4">
    <source>
        <dbReference type="Google" id="ProtNLM"/>
    </source>
</evidence>
<sequence length="157" mass="17584">MEDARRHTGAAQSAGRLQHQTRRIRRSCCLMAHSITVRLNKPAREFQAGENIGFNIRAGVQYYDRQTKKKEWTNYSTVVFAKPGAQADYYRSVLVEGGIVEITGENIRVDVYQGQNGQSITLELLNAKIGFATSGNSPQQQSSNQQNTPVYDDSIPF</sequence>
<protein>
    <recommendedName>
        <fullName evidence="4">Bacteriophage HK97 gp40</fullName>
    </recommendedName>
</protein>
<gene>
    <name evidence="2" type="ordered locus">EC55989_2646</name>
</gene>
<dbReference type="Gene3D" id="2.40.50.140">
    <property type="entry name" value="Nucleic acid-binding proteins"/>
    <property type="match status" value="1"/>
</dbReference>
<reference evidence="3" key="1">
    <citation type="journal article" date="2009" name="PLoS Genet.">
        <title>Organised genome dynamics in the Escherichia coli species results in highly diverse adaptive paths.</title>
        <authorList>
            <person name="Touchon M."/>
            <person name="Hoede C."/>
            <person name="Tenaillon O."/>
            <person name="Barbe V."/>
            <person name="Baeriswyl S."/>
            <person name="Bidet P."/>
            <person name="Bingen E."/>
            <person name="Bonacorsi S."/>
            <person name="Bouchier C."/>
            <person name="Bouvet O."/>
            <person name="Calteau A."/>
            <person name="Chiapello H."/>
            <person name="Clermont O."/>
            <person name="Cruveiller S."/>
            <person name="Danchin A."/>
            <person name="Diard M."/>
            <person name="Dossat C."/>
            <person name="Karoui M.E."/>
            <person name="Frapy E."/>
            <person name="Garry L."/>
            <person name="Ghigo J.M."/>
            <person name="Gilles A.M."/>
            <person name="Johnson J."/>
            <person name="Le Bouguenec C."/>
            <person name="Lescat M."/>
            <person name="Mangenot S."/>
            <person name="Martinez-Jehanne V."/>
            <person name="Matic I."/>
            <person name="Nassif X."/>
            <person name="Oztas S."/>
            <person name="Petit M.A."/>
            <person name="Pichon C."/>
            <person name="Rouy Z."/>
            <person name="Ruf C.S."/>
            <person name="Schneider D."/>
            <person name="Tourret J."/>
            <person name="Vacherie B."/>
            <person name="Vallenet D."/>
            <person name="Medigue C."/>
            <person name="Rocha E.P.C."/>
            <person name="Denamur E."/>
        </authorList>
    </citation>
    <scope>NUCLEOTIDE SEQUENCE [LARGE SCALE GENOMIC DNA]</scope>
    <source>
        <strain evidence="3">55989 / EAEC</strain>
    </source>
</reference>
<proteinExistence type="predicted"/>
<dbReference type="HOGENOM" id="CLU_1851487_0_0_6"/>
<dbReference type="KEGG" id="eck:EC55989_2646"/>
<evidence type="ECO:0000256" key="1">
    <source>
        <dbReference type="SAM" id="MobiDB-lite"/>
    </source>
</evidence>
<keyword evidence="3" id="KW-1185">Reference proteome</keyword>
<feature type="region of interest" description="Disordered" evidence="1">
    <location>
        <begin position="133"/>
        <end position="157"/>
    </location>
</feature>
<organism evidence="2 3">
    <name type="scientific">Escherichia coli (strain 55989 / EAEC)</name>
    <dbReference type="NCBI Taxonomy" id="585055"/>
    <lineage>
        <taxon>Bacteria</taxon>
        <taxon>Pseudomonadati</taxon>
        <taxon>Pseudomonadota</taxon>
        <taxon>Gammaproteobacteria</taxon>
        <taxon>Enterobacterales</taxon>
        <taxon>Enterobacteriaceae</taxon>
        <taxon>Escherichia</taxon>
    </lineage>
</organism>
<accession>B7LBQ6</accession>